<evidence type="ECO:0000256" key="4">
    <source>
        <dbReference type="ARBA" id="ARBA00022989"/>
    </source>
</evidence>
<name>A0ABP8YPD3_9ACTN</name>
<keyword evidence="4 6" id="KW-1133">Transmembrane helix</keyword>
<feature type="transmembrane region" description="Helical" evidence="6">
    <location>
        <begin position="287"/>
        <end position="311"/>
    </location>
</feature>
<feature type="transmembrane region" description="Helical" evidence="6">
    <location>
        <begin position="679"/>
        <end position="699"/>
    </location>
</feature>
<dbReference type="InterPro" id="IPR003838">
    <property type="entry name" value="ABC3_permease_C"/>
</dbReference>
<evidence type="ECO:0000259" key="7">
    <source>
        <dbReference type="Pfam" id="PF02687"/>
    </source>
</evidence>
<dbReference type="EMBL" id="BAABKN010000011">
    <property type="protein sequence ID" value="GAA4734338.1"/>
    <property type="molecule type" value="Genomic_DNA"/>
</dbReference>
<feature type="transmembrane region" description="Helical" evidence="6">
    <location>
        <begin position="727"/>
        <end position="748"/>
    </location>
</feature>
<dbReference type="Proteomes" id="UP001499882">
    <property type="component" value="Unassembled WGS sequence"/>
</dbReference>
<comment type="caution">
    <text evidence="8">The sequence shown here is derived from an EMBL/GenBank/DDBJ whole genome shotgun (WGS) entry which is preliminary data.</text>
</comment>
<dbReference type="Pfam" id="PF02687">
    <property type="entry name" value="FtsX"/>
    <property type="match status" value="1"/>
</dbReference>
<evidence type="ECO:0000313" key="9">
    <source>
        <dbReference type="Proteomes" id="UP001499882"/>
    </source>
</evidence>
<feature type="domain" description="ABC3 transporter permease C-terminal" evidence="7">
    <location>
        <begin position="252"/>
        <end position="348"/>
    </location>
</feature>
<feature type="transmembrane region" description="Helical" evidence="6">
    <location>
        <begin position="385"/>
        <end position="402"/>
    </location>
</feature>
<comment type="subcellular location">
    <subcellularLocation>
        <location evidence="1">Cell membrane</location>
        <topology evidence="1">Multi-pass membrane protein</topology>
    </subcellularLocation>
</comment>
<accession>A0ABP8YPD3</accession>
<proteinExistence type="predicted"/>
<gene>
    <name evidence="8" type="ORF">GCM10023350_17440</name>
</gene>
<evidence type="ECO:0000256" key="2">
    <source>
        <dbReference type="ARBA" id="ARBA00022475"/>
    </source>
</evidence>
<keyword evidence="9" id="KW-1185">Reference proteome</keyword>
<organism evidence="8 9">
    <name type="scientific">Nocardioides endophyticus</name>
    <dbReference type="NCBI Taxonomy" id="1353775"/>
    <lineage>
        <taxon>Bacteria</taxon>
        <taxon>Bacillati</taxon>
        <taxon>Actinomycetota</taxon>
        <taxon>Actinomycetes</taxon>
        <taxon>Propionibacteriales</taxon>
        <taxon>Nocardioidaceae</taxon>
        <taxon>Nocardioides</taxon>
    </lineage>
</organism>
<feature type="transmembrane region" description="Helical" evidence="6">
    <location>
        <begin position="408"/>
        <end position="434"/>
    </location>
</feature>
<feature type="transmembrane region" description="Helical" evidence="6">
    <location>
        <begin position="248"/>
        <end position="266"/>
    </location>
</feature>
<keyword evidence="5 6" id="KW-0472">Membrane</keyword>
<reference evidence="9" key="1">
    <citation type="journal article" date="2019" name="Int. J. Syst. Evol. Microbiol.">
        <title>The Global Catalogue of Microorganisms (GCM) 10K type strain sequencing project: providing services to taxonomists for standard genome sequencing and annotation.</title>
        <authorList>
            <consortium name="The Broad Institute Genomics Platform"/>
            <consortium name="The Broad Institute Genome Sequencing Center for Infectious Disease"/>
            <person name="Wu L."/>
            <person name="Ma J."/>
        </authorList>
    </citation>
    <scope>NUCLEOTIDE SEQUENCE [LARGE SCALE GENOMIC DNA]</scope>
    <source>
        <strain evidence="9">JCM 18532</strain>
    </source>
</reference>
<keyword evidence="3 6" id="KW-0812">Transmembrane</keyword>
<evidence type="ECO:0000256" key="3">
    <source>
        <dbReference type="ARBA" id="ARBA00022692"/>
    </source>
</evidence>
<keyword evidence="2" id="KW-1003">Cell membrane</keyword>
<evidence type="ECO:0000256" key="6">
    <source>
        <dbReference type="SAM" id="Phobius"/>
    </source>
</evidence>
<sequence length="799" mass="84403">MRRATLVVTVVVASLVTLFILQSSFTLNGKQVAERDLGRFSYSVSLPLNGSPQSRTATIGRAVQAATEAGAEGVEAELTSFDLSPSLPGTPRSTYQERDWTAAPYPERFVLVDGRWPSRPGEVAVSNEIARRVPGEQLSRMPLLSGLAKVDVVGIVEDRYATRAGRILAAPGTFDSFDLDVISTRFEALDLRGSLWWSTGGTEKVLAAVESVVPETAAEEVKERTRILGTVRPDFASAYPLGWKIPSLALPLLSALVVFGAAAYRLQRTMSTLRSIGLRRRQVTTAVATTAVVLVISAAIVGGAVGATLGLALRPVLTRFMTAPLAPYPDLVSTLALLLAMSLLGCAVGVVWVHASQQQINNRHAAATRRVSLPSAGSRASARRVAAGLVAGFAIMSQGLPLGDVSAAMTWIATLTIGLFLLTPDLLNLCLRFVSTTHLRGLLAHRHLVENRGRSVVSILVVAAAWGFPLAFATVLATMIQTDEADRVAQAGVDQVRILSEGAQTPPTETVELVARALGPDVDRPVIVSELETSEDHVGVPVLGVGGVAAVDSPDDLERLNGHELTRSQVAVLNNGGLLYRGSAHGDVLELSFASGSPIAQLPAAPVDLDPVWEVSTVGYVLKATATDLDLPVVESDVVFTSVSASSRADVERALDASGLDPYFVKVFHAPDPVRAPPIFYLALVALSLMVVGVSMLVVRAHAASLRRLLGSLVAVGVPASWTRQVVLLELGIITTVAASLAIVIAGPISATALSRLPGFDFTIPWDWLLVIIGSCLVACLAGGWLATTRLRPSDRTAI</sequence>
<evidence type="ECO:0000256" key="1">
    <source>
        <dbReference type="ARBA" id="ARBA00004651"/>
    </source>
</evidence>
<evidence type="ECO:0000313" key="8">
    <source>
        <dbReference type="EMBL" id="GAA4734338.1"/>
    </source>
</evidence>
<protein>
    <recommendedName>
        <fullName evidence="7">ABC3 transporter permease C-terminal domain-containing protein</fullName>
    </recommendedName>
</protein>
<evidence type="ECO:0000256" key="5">
    <source>
        <dbReference type="ARBA" id="ARBA00023136"/>
    </source>
</evidence>
<feature type="transmembrane region" description="Helical" evidence="6">
    <location>
        <begin position="455"/>
        <end position="480"/>
    </location>
</feature>
<feature type="transmembrane region" description="Helical" evidence="6">
    <location>
        <begin position="768"/>
        <end position="787"/>
    </location>
</feature>
<feature type="transmembrane region" description="Helical" evidence="6">
    <location>
        <begin position="331"/>
        <end position="353"/>
    </location>
</feature>